<comment type="caution">
    <text evidence="6">The sequence shown here is derived from an EMBL/GenBank/DDBJ whole genome shotgun (WGS) entry which is preliminary data.</text>
</comment>
<organism evidence="6 7">
    <name type="scientific">Bradyrhizobium nitroreducens</name>
    <dbReference type="NCBI Taxonomy" id="709803"/>
    <lineage>
        <taxon>Bacteria</taxon>
        <taxon>Pseudomonadati</taxon>
        <taxon>Pseudomonadota</taxon>
        <taxon>Alphaproteobacteria</taxon>
        <taxon>Hyphomicrobiales</taxon>
        <taxon>Nitrobacteraceae</taxon>
        <taxon>Bradyrhizobium</taxon>
    </lineage>
</organism>
<keyword evidence="7" id="KW-1185">Reference proteome</keyword>
<dbReference type="EMBL" id="LFJC01000003">
    <property type="protein sequence ID" value="PIS99931.1"/>
    <property type="molecule type" value="Genomic_DNA"/>
</dbReference>
<accession>A0A2M6U5T7</accession>
<keyword evidence="3" id="KW-0804">Transcription</keyword>
<dbReference type="InterPro" id="IPR036271">
    <property type="entry name" value="Tet_transcr_reg_TetR-rel_C_sf"/>
</dbReference>
<protein>
    <submittedName>
        <fullName evidence="6">TetR family transcriptional regulator</fullName>
    </submittedName>
</protein>
<dbReference type="Proteomes" id="UP000228930">
    <property type="component" value="Unassembled WGS sequence"/>
</dbReference>
<dbReference type="GO" id="GO:0003700">
    <property type="term" value="F:DNA-binding transcription factor activity"/>
    <property type="evidence" value="ECO:0007669"/>
    <property type="project" value="TreeGrafter"/>
</dbReference>
<dbReference type="Pfam" id="PF00440">
    <property type="entry name" value="TetR_N"/>
    <property type="match status" value="1"/>
</dbReference>
<sequence>MPWWRMSKRAHRSARRADALSKARIVEAAIEILDARGEAALTFRALATHLATGSGAIYWHIADRNGLLGAATGDVLARALAKVAKEKEPRVAIRAIALAAFDAIDAHPWAGAHLSREPWHAAVGEIFERIGEWLQPLGVPVHAQFDCASALTNYILGVAGQNAANARTLPRGTDRKAWLKGIASGWIQDDPESRPFLRRVAAQLSEHDDRQQFVAGVDFILAGACVKRNACSAMRSR</sequence>
<dbReference type="PANTHER" id="PTHR30055">
    <property type="entry name" value="HTH-TYPE TRANSCRIPTIONAL REGULATOR RUTR"/>
    <property type="match status" value="1"/>
</dbReference>
<dbReference type="Gene3D" id="1.10.10.60">
    <property type="entry name" value="Homeodomain-like"/>
    <property type="match status" value="1"/>
</dbReference>
<feature type="DNA-binding region" description="H-T-H motif" evidence="4">
    <location>
        <begin position="42"/>
        <end position="61"/>
    </location>
</feature>
<dbReference type="InterPro" id="IPR001647">
    <property type="entry name" value="HTH_TetR"/>
</dbReference>
<dbReference type="AlphaFoldDB" id="A0A2M6U5T7"/>
<evidence type="ECO:0000256" key="1">
    <source>
        <dbReference type="ARBA" id="ARBA00023015"/>
    </source>
</evidence>
<evidence type="ECO:0000313" key="6">
    <source>
        <dbReference type="EMBL" id="PIS99931.1"/>
    </source>
</evidence>
<evidence type="ECO:0000256" key="4">
    <source>
        <dbReference type="PROSITE-ProRule" id="PRU00335"/>
    </source>
</evidence>
<dbReference type="Gene3D" id="1.10.357.10">
    <property type="entry name" value="Tetracycline Repressor, domain 2"/>
    <property type="match status" value="1"/>
</dbReference>
<dbReference type="PROSITE" id="PS50977">
    <property type="entry name" value="HTH_TETR_2"/>
    <property type="match status" value="1"/>
</dbReference>
<dbReference type="PANTHER" id="PTHR30055:SF151">
    <property type="entry name" value="TRANSCRIPTIONAL REGULATORY PROTEIN"/>
    <property type="match status" value="1"/>
</dbReference>
<dbReference type="SUPFAM" id="SSF48498">
    <property type="entry name" value="Tetracyclin repressor-like, C-terminal domain"/>
    <property type="match status" value="1"/>
</dbReference>
<keyword evidence="2 4" id="KW-0238">DNA-binding</keyword>
<evidence type="ECO:0000259" key="5">
    <source>
        <dbReference type="PROSITE" id="PS50977"/>
    </source>
</evidence>
<proteinExistence type="predicted"/>
<dbReference type="InterPro" id="IPR050109">
    <property type="entry name" value="HTH-type_TetR-like_transc_reg"/>
</dbReference>
<evidence type="ECO:0000256" key="2">
    <source>
        <dbReference type="ARBA" id="ARBA00023125"/>
    </source>
</evidence>
<dbReference type="GO" id="GO:0000976">
    <property type="term" value="F:transcription cis-regulatory region binding"/>
    <property type="evidence" value="ECO:0007669"/>
    <property type="project" value="TreeGrafter"/>
</dbReference>
<name>A0A2M6U5T7_9BRAD</name>
<dbReference type="SUPFAM" id="SSF46689">
    <property type="entry name" value="Homeodomain-like"/>
    <property type="match status" value="1"/>
</dbReference>
<keyword evidence="1" id="KW-0805">Transcription regulation</keyword>
<evidence type="ECO:0000313" key="7">
    <source>
        <dbReference type="Proteomes" id="UP000228930"/>
    </source>
</evidence>
<feature type="domain" description="HTH tetR-type" evidence="5">
    <location>
        <begin position="19"/>
        <end position="79"/>
    </location>
</feature>
<evidence type="ECO:0000256" key="3">
    <source>
        <dbReference type="ARBA" id="ARBA00023163"/>
    </source>
</evidence>
<reference evidence="6 7" key="1">
    <citation type="submission" date="2015-06" db="EMBL/GenBank/DDBJ databases">
        <title>Comparative genome analysis of nirS-carrying Bradyrhizobium sp. strains.</title>
        <authorList>
            <person name="Ishii S."/>
            <person name="Jang J."/>
            <person name="Nishizawa T."/>
            <person name="Senoo K."/>
        </authorList>
    </citation>
    <scope>NUCLEOTIDE SEQUENCE [LARGE SCALE GENOMIC DNA]</scope>
    <source>
        <strain evidence="6 7">TSA1</strain>
    </source>
</reference>
<gene>
    <name evidence="6" type="ORF">TSA1_03535</name>
</gene>
<dbReference type="InterPro" id="IPR009057">
    <property type="entry name" value="Homeodomain-like_sf"/>
</dbReference>